<feature type="transmembrane region" description="Helical" evidence="1">
    <location>
        <begin position="63"/>
        <end position="85"/>
    </location>
</feature>
<evidence type="ECO:0000256" key="1">
    <source>
        <dbReference type="SAM" id="Phobius"/>
    </source>
</evidence>
<keyword evidence="1" id="KW-1133">Transmembrane helix</keyword>
<dbReference type="AlphaFoldDB" id="A0A239HBE2"/>
<proteinExistence type="predicted"/>
<organism evidence="2 3">
    <name type="scientific">Sphingopyxis indica</name>
    <dbReference type="NCBI Taxonomy" id="436663"/>
    <lineage>
        <taxon>Bacteria</taxon>
        <taxon>Pseudomonadati</taxon>
        <taxon>Pseudomonadota</taxon>
        <taxon>Alphaproteobacteria</taxon>
        <taxon>Sphingomonadales</taxon>
        <taxon>Sphingomonadaceae</taxon>
        <taxon>Sphingopyxis</taxon>
    </lineage>
</organism>
<sequence length="165" mass="18147">MTDVVIVMLCIVPLMLHLAWPGKSSARSRARFGALGLGFAFCFFAAGRIAVPDELIAMLPPWVPYRPLIIYGTGLLELGIAAALFTSKWRKWGGMAAAAVLILFFPANVYAAINNIGTLASLPGPAYLWIRGPLQLFLLAWTYWPIRWVHAPASRFIRDAGSKIF</sequence>
<feature type="transmembrane region" description="Helical" evidence="1">
    <location>
        <begin position="6"/>
        <end position="22"/>
    </location>
</feature>
<evidence type="ECO:0000313" key="2">
    <source>
        <dbReference type="EMBL" id="SNS78485.1"/>
    </source>
</evidence>
<protein>
    <submittedName>
        <fullName evidence="2">Uncharacterized membrane protein</fullName>
    </submittedName>
</protein>
<dbReference type="EMBL" id="FZPA01000005">
    <property type="protein sequence ID" value="SNS78485.1"/>
    <property type="molecule type" value="Genomic_DNA"/>
</dbReference>
<accession>A0A239HBE2</accession>
<name>A0A239HBE2_9SPHN</name>
<evidence type="ECO:0000313" key="3">
    <source>
        <dbReference type="Proteomes" id="UP000198339"/>
    </source>
</evidence>
<feature type="transmembrane region" description="Helical" evidence="1">
    <location>
        <begin position="34"/>
        <end position="51"/>
    </location>
</feature>
<keyword evidence="1" id="KW-0812">Transmembrane</keyword>
<reference evidence="2 3" key="1">
    <citation type="submission" date="2017-06" db="EMBL/GenBank/DDBJ databases">
        <authorList>
            <person name="Kim H.J."/>
            <person name="Triplett B.A."/>
        </authorList>
    </citation>
    <scope>NUCLEOTIDE SEQUENCE [LARGE SCALE GENOMIC DNA]</scope>
    <source>
        <strain evidence="2 3">DS15</strain>
    </source>
</reference>
<feature type="transmembrane region" description="Helical" evidence="1">
    <location>
        <begin position="125"/>
        <end position="146"/>
    </location>
</feature>
<dbReference type="PANTHER" id="PTHR36974">
    <property type="entry name" value="MEMBRANE PROTEIN-RELATED"/>
    <property type="match status" value="1"/>
</dbReference>
<gene>
    <name evidence="2" type="ORF">SAMN06295955_10565</name>
</gene>
<feature type="transmembrane region" description="Helical" evidence="1">
    <location>
        <begin position="92"/>
        <end position="113"/>
    </location>
</feature>
<keyword evidence="3" id="KW-1185">Reference proteome</keyword>
<keyword evidence="1" id="KW-0472">Membrane</keyword>
<dbReference type="PANTHER" id="PTHR36974:SF1">
    <property type="entry name" value="DOXX FAMILY MEMBRANE PROTEIN"/>
    <property type="match status" value="1"/>
</dbReference>
<dbReference type="Proteomes" id="UP000198339">
    <property type="component" value="Unassembled WGS sequence"/>
</dbReference>